<evidence type="ECO:0000313" key="1">
    <source>
        <dbReference type="EMBL" id="TFK51945.1"/>
    </source>
</evidence>
<proteinExistence type="predicted"/>
<accession>A0A5C3N4L6</accession>
<reference evidence="1 2" key="1">
    <citation type="journal article" date="2019" name="Nat. Ecol. Evol.">
        <title>Megaphylogeny resolves global patterns of mushroom evolution.</title>
        <authorList>
            <person name="Varga T."/>
            <person name="Krizsan K."/>
            <person name="Foldi C."/>
            <person name="Dima B."/>
            <person name="Sanchez-Garcia M."/>
            <person name="Sanchez-Ramirez S."/>
            <person name="Szollosi G.J."/>
            <person name="Szarkandi J.G."/>
            <person name="Papp V."/>
            <person name="Albert L."/>
            <person name="Andreopoulos W."/>
            <person name="Angelini C."/>
            <person name="Antonin V."/>
            <person name="Barry K.W."/>
            <person name="Bougher N.L."/>
            <person name="Buchanan P."/>
            <person name="Buyck B."/>
            <person name="Bense V."/>
            <person name="Catcheside P."/>
            <person name="Chovatia M."/>
            <person name="Cooper J."/>
            <person name="Damon W."/>
            <person name="Desjardin D."/>
            <person name="Finy P."/>
            <person name="Geml J."/>
            <person name="Haridas S."/>
            <person name="Hughes K."/>
            <person name="Justo A."/>
            <person name="Karasinski D."/>
            <person name="Kautmanova I."/>
            <person name="Kiss B."/>
            <person name="Kocsube S."/>
            <person name="Kotiranta H."/>
            <person name="LaButti K.M."/>
            <person name="Lechner B.E."/>
            <person name="Liimatainen K."/>
            <person name="Lipzen A."/>
            <person name="Lukacs Z."/>
            <person name="Mihaltcheva S."/>
            <person name="Morgado L.N."/>
            <person name="Niskanen T."/>
            <person name="Noordeloos M.E."/>
            <person name="Ohm R.A."/>
            <person name="Ortiz-Santana B."/>
            <person name="Ovrebo C."/>
            <person name="Racz N."/>
            <person name="Riley R."/>
            <person name="Savchenko A."/>
            <person name="Shiryaev A."/>
            <person name="Soop K."/>
            <person name="Spirin V."/>
            <person name="Szebenyi C."/>
            <person name="Tomsovsky M."/>
            <person name="Tulloss R.E."/>
            <person name="Uehling J."/>
            <person name="Grigoriev I.V."/>
            <person name="Vagvolgyi C."/>
            <person name="Papp T."/>
            <person name="Martin F.M."/>
            <person name="Miettinen O."/>
            <person name="Hibbett D.S."/>
            <person name="Nagy L.G."/>
        </authorList>
    </citation>
    <scope>NUCLEOTIDE SEQUENCE [LARGE SCALE GENOMIC DNA]</scope>
    <source>
        <strain evidence="1 2">OMC1185</strain>
    </source>
</reference>
<name>A0A5C3N4L6_9AGAM</name>
<evidence type="ECO:0000313" key="2">
    <source>
        <dbReference type="Proteomes" id="UP000305948"/>
    </source>
</evidence>
<protein>
    <submittedName>
        <fullName evidence="1">Uncharacterized protein</fullName>
    </submittedName>
</protein>
<sequence length="86" mass="10015">MLRTSRRIGTRGRRLRAHCSVAHVVESAHGDPDRLFAVVEGHGLYWWHCKGRLLWREVLRELSELSDAFRWGSRLHVIVTATAQKR</sequence>
<dbReference type="Proteomes" id="UP000305948">
    <property type="component" value="Unassembled WGS sequence"/>
</dbReference>
<dbReference type="EMBL" id="ML213510">
    <property type="protein sequence ID" value="TFK51945.1"/>
    <property type="molecule type" value="Genomic_DNA"/>
</dbReference>
<keyword evidence="2" id="KW-1185">Reference proteome</keyword>
<dbReference type="AlphaFoldDB" id="A0A5C3N4L6"/>
<gene>
    <name evidence="1" type="ORF">OE88DRAFT_1487567</name>
</gene>
<organism evidence="1 2">
    <name type="scientific">Heliocybe sulcata</name>
    <dbReference type="NCBI Taxonomy" id="5364"/>
    <lineage>
        <taxon>Eukaryota</taxon>
        <taxon>Fungi</taxon>
        <taxon>Dikarya</taxon>
        <taxon>Basidiomycota</taxon>
        <taxon>Agaricomycotina</taxon>
        <taxon>Agaricomycetes</taxon>
        <taxon>Gloeophyllales</taxon>
        <taxon>Gloeophyllaceae</taxon>
        <taxon>Heliocybe</taxon>
    </lineage>
</organism>